<dbReference type="PANTHER" id="PTHR11645">
    <property type="entry name" value="PYRROLINE-5-CARBOXYLATE REDUCTASE"/>
    <property type="match status" value="1"/>
</dbReference>
<comment type="subcellular location">
    <subcellularLocation>
        <location evidence="1 9">Cytoplasm</location>
    </subcellularLocation>
</comment>
<reference evidence="15 16" key="1">
    <citation type="submission" date="2019-03" db="EMBL/GenBank/DDBJ databases">
        <title>Genomic Encyclopedia of Type Strains, Phase IV (KMG-IV): sequencing the most valuable type-strain genomes for metagenomic binning, comparative biology and taxonomic classification.</title>
        <authorList>
            <person name="Goeker M."/>
        </authorList>
    </citation>
    <scope>NUCLEOTIDE SEQUENCE [LARGE SCALE GENOMIC DNA]</scope>
    <source>
        <strain evidence="15 16">DSM 28867</strain>
    </source>
</reference>
<dbReference type="InterPro" id="IPR028939">
    <property type="entry name" value="P5C_Rdtase_cat_N"/>
</dbReference>
<dbReference type="SUPFAM" id="SSF51735">
    <property type="entry name" value="NAD(P)-binding Rossmann-fold domains"/>
    <property type="match status" value="1"/>
</dbReference>
<evidence type="ECO:0000256" key="6">
    <source>
        <dbReference type="ARBA" id="ARBA00022857"/>
    </source>
</evidence>
<gene>
    <name evidence="9" type="primary">proC</name>
    <name evidence="15" type="ORF">EDD63_10816</name>
</gene>
<dbReference type="GO" id="GO:0004735">
    <property type="term" value="F:pyrroline-5-carboxylate reductase activity"/>
    <property type="evidence" value="ECO:0007669"/>
    <property type="project" value="UniProtKB-UniRule"/>
</dbReference>
<dbReference type="Proteomes" id="UP000294743">
    <property type="component" value="Unassembled WGS sequence"/>
</dbReference>
<evidence type="ECO:0000256" key="9">
    <source>
        <dbReference type="HAMAP-Rule" id="MF_01925"/>
    </source>
</evidence>
<organism evidence="15 16">
    <name type="scientific">Breznakia blatticola</name>
    <dbReference type="NCBI Taxonomy" id="1754012"/>
    <lineage>
        <taxon>Bacteria</taxon>
        <taxon>Bacillati</taxon>
        <taxon>Bacillota</taxon>
        <taxon>Erysipelotrichia</taxon>
        <taxon>Erysipelotrichales</taxon>
        <taxon>Erysipelotrichaceae</taxon>
        <taxon>Breznakia</taxon>
    </lineage>
</organism>
<evidence type="ECO:0000256" key="11">
    <source>
        <dbReference type="PIRSR" id="PIRSR000193-1"/>
    </source>
</evidence>
<keyword evidence="4 9" id="KW-0028">Amino-acid biosynthesis</keyword>
<comment type="similarity">
    <text evidence="2 9 12">Belongs to the pyrroline-5-carboxylate reductase family.</text>
</comment>
<dbReference type="InterPro" id="IPR008927">
    <property type="entry name" value="6-PGluconate_DH-like_C_sf"/>
</dbReference>
<evidence type="ECO:0000313" key="15">
    <source>
        <dbReference type="EMBL" id="TDW24663.1"/>
    </source>
</evidence>
<dbReference type="PIRSF" id="PIRSF000193">
    <property type="entry name" value="Pyrrol-5-carb_rd"/>
    <property type="match status" value="1"/>
</dbReference>
<evidence type="ECO:0000259" key="14">
    <source>
        <dbReference type="Pfam" id="PF14748"/>
    </source>
</evidence>
<dbReference type="InterPro" id="IPR036291">
    <property type="entry name" value="NAD(P)-bd_dom_sf"/>
</dbReference>
<evidence type="ECO:0000256" key="2">
    <source>
        <dbReference type="ARBA" id="ARBA00005525"/>
    </source>
</evidence>
<proteinExistence type="inferred from homology"/>
<evidence type="ECO:0000256" key="1">
    <source>
        <dbReference type="ARBA" id="ARBA00004496"/>
    </source>
</evidence>
<dbReference type="OrthoDB" id="9805754at2"/>
<evidence type="ECO:0000259" key="13">
    <source>
        <dbReference type="Pfam" id="PF03807"/>
    </source>
</evidence>
<dbReference type="Pfam" id="PF14748">
    <property type="entry name" value="P5CR_dimer"/>
    <property type="match status" value="1"/>
</dbReference>
<protein>
    <recommendedName>
        <fullName evidence="9 10">Pyrroline-5-carboxylate reductase</fullName>
        <shortName evidence="9">P5C reductase</shortName>
        <shortName evidence="9">P5CR</shortName>
        <ecNumber evidence="9 10">1.5.1.2</ecNumber>
    </recommendedName>
    <alternativeName>
        <fullName evidence="9">PCA reductase</fullName>
    </alternativeName>
</protein>
<feature type="binding site" evidence="11">
    <location>
        <begin position="11"/>
        <end position="16"/>
    </location>
    <ligand>
        <name>NADP(+)</name>
        <dbReference type="ChEBI" id="CHEBI:58349"/>
    </ligand>
</feature>
<dbReference type="EMBL" id="SODD01000008">
    <property type="protein sequence ID" value="TDW24663.1"/>
    <property type="molecule type" value="Genomic_DNA"/>
</dbReference>
<comment type="function">
    <text evidence="8 9">Catalyzes the reduction of 1-pyrroline-5-carboxylate (PCA) to L-proline.</text>
</comment>
<dbReference type="PANTHER" id="PTHR11645:SF0">
    <property type="entry name" value="PYRROLINE-5-CARBOXYLATE REDUCTASE 3"/>
    <property type="match status" value="1"/>
</dbReference>
<feature type="domain" description="Pyrroline-5-carboxylate reductase catalytic N-terminal" evidence="13">
    <location>
        <begin position="7"/>
        <end position="102"/>
    </location>
</feature>
<dbReference type="UniPathway" id="UPA00098">
    <property type="reaction ID" value="UER00361"/>
</dbReference>
<dbReference type="FunFam" id="3.40.50.720:FF:000190">
    <property type="entry name" value="Pyrroline-5-carboxylate reductase"/>
    <property type="match status" value="1"/>
</dbReference>
<dbReference type="Pfam" id="PF03807">
    <property type="entry name" value="F420_oxidored"/>
    <property type="match status" value="1"/>
</dbReference>
<dbReference type="SUPFAM" id="SSF48179">
    <property type="entry name" value="6-phosphogluconate dehydrogenase C-terminal domain-like"/>
    <property type="match status" value="1"/>
</dbReference>
<keyword evidence="6 9" id="KW-0521">NADP</keyword>
<comment type="pathway">
    <text evidence="9 12">Amino-acid biosynthesis; L-proline biosynthesis; L-proline from L-glutamate 5-semialdehyde: step 1/1.</text>
</comment>
<dbReference type="Gene3D" id="3.40.50.720">
    <property type="entry name" value="NAD(P)-binding Rossmann-like Domain"/>
    <property type="match status" value="1"/>
</dbReference>
<evidence type="ECO:0000256" key="10">
    <source>
        <dbReference type="NCBIfam" id="TIGR00112"/>
    </source>
</evidence>
<dbReference type="FunFam" id="1.10.3730.10:FF:000001">
    <property type="entry name" value="Pyrroline-5-carboxylate reductase"/>
    <property type="match status" value="1"/>
</dbReference>
<feature type="binding site" evidence="11">
    <location>
        <position position="60"/>
    </location>
    <ligand>
        <name>NADPH</name>
        <dbReference type="ChEBI" id="CHEBI:57783"/>
    </ligand>
</feature>
<dbReference type="NCBIfam" id="TIGR00112">
    <property type="entry name" value="proC"/>
    <property type="match status" value="1"/>
</dbReference>
<comment type="catalytic activity">
    <reaction evidence="9 12">
        <text>L-proline + NADP(+) = (S)-1-pyrroline-5-carboxylate + NADPH + 2 H(+)</text>
        <dbReference type="Rhea" id="RHEA:14109"/>
        <dbReference type="ChEBI" id="CHEBI:15378"/>
        <dbReference type="ChEBI" id="CHEBI:17388"/>
        <dbReference type="ChEBI" id="CHEBI:57783"/>
        <dbReference type="ChEBI" id="CHEBI:58349"/>
        <dbReference type="ChEBI" id="CHEBI:60039"/>
        <dbReference type="EC" id="1.5.1.2"/>
    </reaction>
</comment>
<evidence type="ECO:0000313" key="16">
    <source>
        <dbReference type="Proteomes" id="UP000294743"/>
    </source>
</evidence>
<dbReference type="PROSITE" id="PS00521">
    <property type="entry name" value="P5CR"/>
    <property type="match status" value="1"/>
</dbReference>
<evidence type="ECO:0000256" key="4">
    <source>
        <dbReference type="ARBA" id="ARBA00022605"/>
    </source>
</evidence>
<keyword evidence="5 9" id="KW-0641">Proline biosynthesis</keyword>
<evidence type="ECO:0000256" key="12">
    <source>
        <dbReference type="RuleBase" id="RU003903"/>
    </source>
</evidence>
<dbReference type="HAMAP" id="MF_01925">
    <property type="entry name" value="P5C_reductase"/>
    <property type="match status" value="1"/>
</dbReference>
<dbReference type="InterPro" id="IPR000304">
    <property type="entry name" value="Pyrroline-COOH_reductase"/>
</dbReference>
<dbReference type="GO" id="GO:0005737">
    <property type="term" value="C:cytoplasm"/>
    <property type="evidence" value="ECO:0007669"/>
    <property type="project" value="UniProtKB-SubCell"/>
</dbReference>
<evidence type="ECO:0000256" key="3">
    <source>
        <dbReference type="ARBA" id="ARBA00022490"/>
    </source>
</evidence>
<dbReference type="InterPro" id="IPR053790">
    <property type="entry name" value="P5CR-like_CS"/>
</dbReference>
<dbReference type="AlphaFoldDB" id="A0A4R8A2A1"/>
<sequence length="271" mass="29492">MSKMDYKVGFIGCGNMGSAILKGMLQASLFDANNIYVYAADETQHEKLKNEFGIRIAKDNKEIMELCDFVILAVKPIHFPSVIEEIKDVYTSDKVIVSIAAGMMIDKIRKLFEQDVKVVRIMPNTPALVNEGASGICASDNISVQENQVVTSIFSALGVTVQIPEEKMHGVVAVSGSSPAYVFMFIDALIQGGMKQGLCYEDARLLASQSVLGAAKLVQESEDSLDQLVKNVCSPGGTTIEAVHVLEDKQLKDIVMEAMEACANKSRKMSE</sequence>
<dbReference type="InterPro" id="IPR029036">
    <property type="entry name" value="P5CR_dimer"/>
</dbReference>
<comment type="caution">
    <text evidence="15">The sequence shown here is derived from an EMBL/GenBank/DDBJ whole genome shotgun (WGS) entry which is preliminary data.</text>
</comment>
<keyword evidence="3 9" id="KW-0963">Cytoplasm</keyword>
<feature type="domain" description="Pyrroline-5-carboxylate reductase dimerisation" evidence="14">
    <location>
        <begin position="165"/>
        <end position="269"/>
    </location>
</feature>
<keyword evidence="7 9" id="KW-0560">Oxidoreductase</keyword>
<evidence type="ECO:0000256" key="8">
    <source>
        <dbReference type="ARBA" id="ARBA00058118"/>
    </source>
</evidence>
<feature type="binding site" evidence="11">
    <location>
        <begin position="73"/>
        <end position="76"/>
    </location>
    <ligand>
        <name>NADP(+)</name>
        <dbReference type="ChEBI" id="CHEBI:58349"/>
    </ligand>
</feature>
<dbReference type="RefSeq" id="WP_134168595.1">
    <property type="nucleotide sequence ID" value="NZ_SODD01000008.1"/>
</dbReference>
<comment type="catalytic activity">
    <reaction evidence="9">
        <text>L-proline + NAD(+) = (S)-1-pyrroline-5-carboxylate + NADH + 2 H(+)</text>
        <dbReference type="Rhea" id="RHEA:14105"/>
        <dbReference type="ChEBI" id="CHEBI:15378"/>
        <dbReference type="ChEBI" id="CHEBI:17388"/>
        <dbReference type="ChEBI" id="CHEBI:57540"/>
        <dbReference type="ChEBI" id="CHEBI:57945"/>
        <dbReference type="ChEBI" id="CHEBI:60039"/>
        <dbReference type="EC" id="1.5.1.2"/>
    </reaction>
</comment>
<dbReference type="Gene3D" id="1.10.3730.10">
    <property type="entry name" value="ProC C-terminal domain-like"/>
    <property type="match status" value="1"/>
</dbReference>
<evidence type="ECO:0000256" key="7">
    <source>
        <dbReference type="ARBA" id="ARBA00023002"/>
    </source>
</evidence>
<name>A0A4R8A2A1_9FIRM</name>
<evidence type="ECO:0000256" key="5">
    <source>
        <dbReference type="ARBA" id="ARBA00022650"/>
    </source>
</evidence>
<keyword evidence="16" id="KW-1185">Reference proteome</keyword>
<accession>A0A4R8A2A1</accession>
<dbReference type="GO" id="GO:0055129">
    <property type="term" value="P:L-proline biosynthetic process"/>
    <property type="evidence" value="ECO:0007669"/>
    <property type="project" value="UniProtKB-UniRule"/>
</dbReference>
<dbReference type="EC" id="1.5.1.2" evidence="9 10"/>